<proteinExistence type="predicted"/>
<dbReference type="Pfam" id="PF00440">
    <property type="entry name" value="TetR_N"/>
    <property type="match status" value="1"/>
</dbReference>
<feature type="domain" description="HTH tetR-type" evidence="6">
    <location>
        <begin position="14"/>
        <end position="74"/>
    </location>
</feature>
<evidence type="ECO:0000313" key="8">
    <source>
        <dbReference type="Proteomes" id="UP000617734"/>
    </source>
</evidence>
<dbReference type="GO" id="GO:0045892">
    <property type="term" value="P:negative regulation of DNA-templated transcription"/>
    <property type="evidence" value="ECO:0007669"/>
    <property type="project" value="InterPro"/>
</dbReference>
<organism evidence="7 8">
    <name type="scientific">Kitasatospora indigofera</name>
    <dbReference type="NCBI Taxonomy" id="67307"/>
    <lineage>
        <taxon>Bacteria</taxon>
        <taxon>Bacillati</taxon>
        <taxon>Actinomycetota</taxon>
        <taxon>Actinomycetes</taxon>
        <taxon>Kitasatosporales</taxon>
        <taxon>Streptomycetaceae</taxon>
        <taxon>Kitasatospora</taxon>
    </lineage>
</organism>
<protein>
    <submittedName>
        <fullName evidence="7">TetR family transcriptional regulator</fullName>
    </submittedName>
</protein>
<dbReference type="GO" id="GO:0003700">
    <property type="term" value="F:DNA-binding transcription factor activity"/>
    <property type="evidence" value="ECO:0007669"/>
    <property type="project" value="TreeGrafter"/>
</dbReference>
<gene>
    <name evidence="7" type="ORF">GCM10018781_02320</name>
</gene>
<dbReference type="SUPFAM" id="SSF48498">
    <property type="entry name" value="Tetracyclin repressor-like, C-terminal domain"/>
    <property type="match status" value="1"/>
</dbReference>
<keyword evidence="2 4" id="KW-0238">DNA-binding</keyword>
<dbReference type="GO" id="GO:0000976">
    <property type="term" value="F:transcription cis-regulatory region binding"/>
    <property type="evidence" value="ECO:0007669"/>
    <property type="project" value="TreeGrafter"/>
</dbReference>
<reference evidence="7" key="1">
    <citation type="journal article" date="2014" name="Int. J. Syst. Evol. Microbiol.">
        <title>Complete genome sequence of Corynebacterium casei LMG S-19264T (=DSM 44701T), isolated from a smear-ripened cheese.</title>
        <authorList>
            <consortium name="US DOE Joint Genome Institute (JGI-PGF)"/>
            <person name="Walter F."/>
            <person name="Albersmeier A."/>
            <person name="Kalinowski J."/>
            <person name="Ruckert C."/>
        </authorList>
    </citation>
    <scope>NUCLEOTIDE SEQUENCE</scope>
    <source>
        <strain evidence="7">JCM 4646</strain>
    </source>
</reference>
<dbReference type="RefSeq" id="WP_190208817.1">
    <property type="nucleotide sequence ID" value="NZ_BNBO01000001.1"/>
</dbReference>
<dbReference type="AlphaFoldDB" id="A0A919FBA6"/>
<dbReference type="Gene3D" id="1.10.10.60">
    <property type="entry name" value="Homeodomain-like"/>
    <property type="match status" value="1"/>
</dbReference>
<feature type="region of interest" description="Disordered" evidence="5">
    <location>
        <begin position="79"/>
        <end position="107"/>
    </location>
</feature>
<dbReference type="PANTHER" id="PTHR30055">
    <property type="entry name" value="HTH-TYPE TRANSCRIPTIONAL REGULATOR RUTR"/>
    <property type="match status" value="1"/>
</dbReference>
<evidence type="ECO:0000313" key="7">
    <source>
        <dbReference type="EMBL" id="GHH59321.1"/>
    </source>
</evidence>
<feature type="compositionally biased region" description="Pro residues" evidence="5">
    <location>
        <begin position="88"/>
        <end position="97"/>
    </location>
</feature>
<accession>A0A919FBA6</accession>
<evidence type="ECO:0000256" key="1">
    <source>
        <dbReference type="ARBA" id="ARBA00023015"/>
    </source>
</evidence>
<dbReference type="PROSITE" id="PS50977">
    <property type="entry name" value="HTH_TETR_2"/>
    <property type="match status" value="1"/>
</dbReference>
<keyword evidence="8" id="KW-1185">Reference proteome</keyword>
<feature type="DNA-binding region" description="H-T-H motif" evidence="4">
    <location>
        <begin position="37"/>
        <end position="56"/>
    </location>
</feature>
<sequence length="258" mass="27686">MGTQTRQSQRRRQVLSRERIVEAAVELLDTEGEGGLTVRALAERLSTGSGAIYHHVGNMGELLQAATATVVAAALPPLRTSTVSPQNPDAPRPPDAPQTPDSTGSPEDAIRAVALGLFDAVLEHPWLAAQLAAQLTRSPWGAVTPRIFESIGRQVRALDVPRRDWFATTSTLVHYILGATAQNAQTPDGTDGGPFPETAAERSEFLDAASRAWQDLDPDDYPFLHDIADQMREHEDREQFLTGIGLILTGITAGAPAG</sequence>
<dbReference type="Pfam" id="PF02909">
    <property type="entry name" value="TetR_C_1"/>
    <property type="match status" value="1"/>
</dbReference>
<dbReference type="InterPro" id="IPR004111">
    <property type="entry name" value="Repressor_TetR_C"/>
</dbReference>
<dbReference type="Gene3D" id="1.10.357.10">
    <property type="entry name" value="Tetracycline Repressor, domain 2"/>
    <property type="match status" value="1"/>
</dbReference>
<evidence type="ECO:0000256" key="4">
    <source>
        <dbReference type="PROSITE-ProRule" id="PRU00335"/>
    </source>
</evidence>
<reference evidence="7" key="2">
    <citation type="submission" date="2020-09" db="EMBL/GenBank/DDBJ databases">
        <authorList>
            <person name="Sun Q."/>
            <person name="Ohkuma M."/>
        </authorList>
    </citation>
    <scope>NUCLEOTIDE SEQUENCE</scope>
    <source>
        <strain evidence="7">JCM 4646</strain>
    </source>
</reference>
<dbReference type="InterPro" id="IPR009057">
    <property type="entry name" value="Homeodomain-like_sf"/>
</dbReference>
<dbReference type="SUPFAM" id="SSF46689">
    <property type="entry name" value="Homeodomain-like"/>
    <property type="match status" value="1"/>
</dbReference>
<dbReference type="InterPro" id="IPR050109">
    <property type="entry name" value="HTH-type_TetR-like_transc_reg"/>
</dbReference>
<comment type="caution">
    <text evidence="7">The sequence shown here is derived from an EMBL/GenBank/DDBJ whole genome shotgun (WGS) entry which is preliminary data.</text>
</comment>
<dbReference type="EMBL" id="BNBO01000001">
    <property type="protein sequence ID" value="GHH59321.1"/>
    <property type="molecule type" value="Genomic_DNA"/>
</dbReference>
<keyword evidence="1" id="KW-0805">Transcription regulation</keyword>
<dbReference type="InterPro" id="IPR001647">
    <property type="entry name" value="HTH_TetR"/>
</dbReference>
<evidence type="ECO:0000256" key="5">
    <source>
        <dbReference type="SAM" id="MobiDB-lite"/>
    </source>
</evidence>
<evidence type="ECO:0000259" key="6">
    <source>
        <dbReference type="PROSITE" id="PS50977"/>
    </source>
</evidence>
<evidence type="ECO:0000256" key="3">
    <source>
        <dbReference type="ARBA" id="ARBA00023163"/>
    </source>
</evidence>
<evidence type="ECO:0000256" key="2">
    <source>
        <dbReference type="ARBA" id="ARBA00023125"/>
    </source>
</evidence>
<dbReference type="PANTHER" id="PTHR30055:SF151">
    <property type="entry name" value="TRANSCRIPTIONAL REGULATORY PROTEIN"/>
    <property type="match status" value="1"/>
</dbReference>
<dbReference type="InterPro" id="IPR036271">
    <property type="entry name" value="Tet_transcr_reg_TetR-rel_C_sf"/>
</dbReference>
<dbReference type="GeneID" id="95350783"/>
<dbReference type="Proteomes" id="UP000617734">
    <property type="component" value="Unassembled WGS sequence"/>
</dbReference>
<keyword evidence="3" id="KW-0804">Transcription</keyword>
<name>A0A919FBA6_9ACTN</name>